<dbReference type="AlphaFoldDB" id="A0A372JPI2"/>
<comment type="caution">
    <text evidence="1">The sequence shown here is derived from an EMBL/GenBank/DDBJ whole genome shotgun (WGS) entry which is preliminary data.</text>
</comment>
<dbReference type="GO" id="GO:0016874">
    <property type="term" value="F:ligase activity"/>
    <property type="evidence" value="ECO:0007669"/>
    <property type="project" value="UniProtKB-KW"/>
</dbReference>
<reference evidence="1 2" key="1">
    <citation type="submission" date="2018-08" db="EMBL/GenBank/DDBJ databases">
        <title>Actinomadura jelena sp. nov., a novel Actinomycete isolated from soil in Chad.</title>
        <authorList>
            <person name="Shi L."/>
        </authorList>
    </citation>
    <scope>NUCLEOTIDE SEQUENCE [LARGE SCALE GENOMIC DNA]</scope>
    <source>
        <strain evidence="1 2">NEAU-G17</strain>
    </source>
</reference>
<dbReference type="InterPro" id="IPR009097">
    <property type="entry name" value="Cyclic_Pdiesterase"/>
</dbReference>
<proteinExistence type="predicted"/>
<organism evidence="1 2">
    <name type="scientific">Actinomadura logoneensis</name>
    <dbReference type="NCBI Taxonomy" id="2293572"/>
    <lineage>
        <taxon>Bacteria</taxon>
        <taxon>Bacillati</taxon>
        <taxon>Actinomycetota</taxon>
        <taxon>Actinomycetes</taxon>
        <taxon>Streptosporangiales</taxon>
        <taxon>Thermomonosporaceae</taxon>
        <taxon>Actinomadura</taxon>
    </lineage>
</organism>
<evidence type="ECO:0000313" key="1">
    <source>
        <dbReference type="EMBL" id="RFU41933.1"/>
    </source>
</evidence>
<protein>
    <submittedName>
        <fullName evidence="1">2'-5' RNA ligase family protein</fullName>
    </submittedName>
</protein>
<dbReference type="Proteomes" id="UP000261811">
    <property type="component" value="Unassembled WGS sequence"/>
</dbReference>
<dbReference type="EMBL" id="QURH01000177">
    <property type="protein sequence ID" value="RFU41933.1"/>
    <property type="molecule type" value="Genomic_DNA"/>
</dbReference>
<keyword evidence="1" id="KW-0436">Ligase</keyword>
<accession>A0A372JPI2</accession>
<dbReference type="Pfam" id="PF13563">
    <property type="entry name" value="2_5_RNA_ligase2"/>
    <property type="match status" value="1"/>
</dbReference>
<keyword evidence="2" id="KW-1185">Reference proteome</keyword>
<sequence length="204" mass="22748">MTDHWWWRPGVRPGRRLLVWHILLEDKPDARALVAQCQGRLANIHGLDLVPETWLHMTTQIVGFADEIPELEVTAMIAAAEAHLKGVFPISVELGRLWFHSEAVMLGVRPGRAFDPVRRAIRAAVAGAITNHQLADEPEWTPHVSVAYSNSSGPAAPVLRALAEPPPQCPFTVRSINLVSQERTGHLYHWTPLAEILLSSQRRP</sequence>
<evidence type="ECO:0000313" key="2">
    <source>
        <dbReference type="Proteomes" id="UP000261811"/>
    </source>
</evidence>
<dbReference type="SUPFAM" id="SSF55144">
    <property type="entry name" value="LigT-like"/>
    <property type="match status" value="1"/>
</dbReference>
<gene>
    <name evidence="1" type="ORF">DZF91_09120</name>
</gene>
<dbReference type="Gene3D" id="3.90.1140.10">
    <property type="entry name" value="Cyclic phosphodiesterase"/>
    <property type="match status" value="1"/>
</dbReference>
<name>A0A372JPI2_9ACTN</name>